<evidence type="ECO:0000259" key="1">
    <source>
        <dbReference type="Pfam" id="PF00403"/>
    </source>
</evidence>
<accession>A0A3B0Y3J0</accession>
<proteinExistence type="predicted"/>
<dbReference type="InterPro" id="IPR006121">
    <property type="entry name" value="HMA_dom"/>
</dbReference>
<dbReference type="Gene3D" id="3.30.70.100">
    <property type="match status" value="1"/>
</dbReference>
<name>A0A3B0Y3J0_9ZZZZ</name>
<dbReference type="InterPro" id="IPR036163">
    <property type="entry name" value="HMA_dom_sf"/>
</dbReference>
<dbReference type="Pfam" id="PF00403">
    <property type="entry name" value="HMA"/>
    <property type="match status" value="1"/>
</dbReference>
<reference evidence="2" key="1">
    <citation type="submission" date="2018-06" db="EMBL/GenBank/DDBJ databases">
        <authorList>
            <person name="Zhirakovskaya E."/>
        </authorList>
    </citation>
    <scope>NUCLEOTIDE SEQUENCE</scope>
</reference>
<sequence>MKKLFLTVSLFVFSLNAWATTYKYNADVNGMVCAFCAYSVGKNISKLAGVDADSINVDLKGGHVVFNSQKKVSEKKLTELFSDSGFSLSNIKFTQSTDNNVKSKQELVLDLKIDAFKTDQFSTVIEAIGNKVANTSASLIIEAPASQEETILKPLLMGRQQVVKVRFIPSESETMRIQLFNN</sequence>
<dbReference type="CDD" id="cd00371">
    <property type="entry name" value="HMA"/>
    <property type="match status" value="1"/>
</dbReference>
<gene>
    <name evidence="2" type="ORF">MNBD_GAMMA08-417</name>
</gene>
<dbReference type="EMBL" id="UOFH01000236">
    <property type="protein sequence ID" value="VAW63074.1"/>
    <property type="molecule type" value="Genomic_DNA"/>
</dbReference>
<dbReference type="GO" id="GO:0046872">
    <property type="term" value="F:metal ion binding"/>
    <property type="evidence" value="ECO:0007669"/>
    <property type="project" value="InterPro"/>
</dbReference>
<protein>
    <recommendedName>
        <fullName evidence="1">HMA domain-containing protein</fullName>
    </recommendedName>
</protein>
<dbReference type="AlphaFoldDB" id="A0A3B0Y3J0"/>
<organism evidence="2">
    <name type="scientific">hydrothermal vent metagenome</name>
    <dbReference type="NCBI Taxonomy" id="652676"/>
    <lineage>
        <taxon>unclassified sequences</taxon>
        <taxon>metagenomes</taxon>
        <taxon>ecological metagenomes</taxon>
    </lineage>
</organism>
<feature type="domain" description="HMA" evidence="1">
    <location>
        <begin position="27"/>
        <end position="86"/>
    </location>
</feature>
<evidence type="ECO:0000313" key="2">
    <source>
        <dbReference type="EMBL" id="VAW63074.1"/>
    </source>
</evidence>
<dbReference type="SUPFAM" id="SSF55008">
    <property type="entry name" value="HMA, heavy metal-associated domain"/>
    <property type="match status" value="1"/>
</dbReference>